<keyword evidence="5" id="KW-1015">Disulfide bond</keyword>
<dbReference type="GO" id="GO:0046872">
    <property type="term" value="F:metal ion binding"/>
    <property type="evidence" value="ECO:0007669"/>
    <property type="project" value="UniProtKB-KW"/>
</dbReference>
<dbReference type="InterPro" id="IPR006076">
    <property type="entry name" value="FAD-dep_OxRdtase"/>
</dbReference>
<evidence type="ECO:0000256" key="3">
    <source>
        <dbReference type="ARBA" id="ARBA00023004"/>
    </source>
</evidence>
<dbReference type="GO" id="GO:0016020">
    <property type="term" value="C:membrane"/>
    <property type="evidence" value="ECO:0007669"/>
    <property type="project" value="InterPro"/>
</dbReference>
<dbReference type="PRINTS" id="PR00162">
    <property type="entry name" value="RIESKE"/>
</dbReference>
<evidence type="ECO:0000313" key="7">
    <source>
        <dbReference type="EMBL" id="TDQ11937.1"/>
    </source>
</evidence>
<dbReference type="GO" id="GO:0051537">
    <property type="term" value="F:2 iron, 2 sulfur cluster binding"/>
    <property type="evidence" value="ECO:0007669"/>
    <property type="project" value="UniProtKB-KW"/>
</dbReference>
<dbReference type="FunFam" id="2.102.10.10:FF:000014">
    <property type="entry name" value="Oxidoreductase, FAD dependent"/>
    <property type="match status" value="1"/>
</dbReference>
<dbReference type="EMBL" id="SNYC01000003">
    <property type="protein sequence ID" value="TDQ11937.1"/>
    <property type="molecule type" value="Genomic_DNA"/>
</dbReference>
<dbReference type="GO" id="GO:0005737">
    <property type="term" value="C:cytoplasm"/>
    <property type="evidence" value="ECO:0007669"/>
    <property type="project" value="TreeGrafter"/>
</dbReference>
<gene>
    <name evidence="7" type="ORF">ATK78_1067</name>
</gene>
<keyword evidence="3" id="KW-0408">Iron</keyword>
<dbReference type="Gene3D" id="3.50.50.60">
    <property type="entry name" value="FAD/NAD(P)-binding domain"/>
    <property type="match status" value="1"/>
</dbReference>
<dbReference type="InterPro" id="IPR036922">
    <property type="entry name" value="Rieske_2Fe-2S_sf"/>
</dbReference>
<name>A0A4R6T0M9_9SPHI</name>
<dbReference type="Proteomes" id="UP000295620">
    <property type="component" value="Unassembled WGS sequence"/>
</dbReference>
<evidence type="ECO:0000256" key="2">
    <source>
        <dbReference type="ARBA" id="ARBA00022723"/>
    </source>
</evidence>
<dbReference type="PANTHER" id="PTHR13847">
    <property type="entry name" value="SARCOSINE DEHYDROGENASE-RELATED"/>
    <property type="match status" value="1"/>
</dbReference>
<keyword evidence="1" id="KW-0001">2Fe-2S</keyword>
<evidence type="ECO:0000256" key="5">
    <source>
        <dbReference type="ARBA" id="ARBA00023157"/>
    </source>
</evidence>
<dbReference type="RefSeq" id="WP_133574969.1">
    <property type="nucleotide sequence ID" value="NZ_SNYC01000003.1"/>
</dbReference>
<dbReference type="InterPro" id="IPR017941">
    <property type="entry name" value="Rieske_2Fe-2S"/>
</dbReference>
<dbReference type="InterPro" id="IPR005805">
    <property type="entry name" value="Rieske_Fe-S_prot_C"/>
</dbReference>
<dbReference type="Pfam" id="PF00355">
    <property type="entry name" value="Rieske"/>
    <property type="match status" value="1"/>
</dbReference>
<dbReference type="OrthoDB" id="9767869at2"/>
<organism evidence="7 8">
    <name type="scientific">Pedobacter metabolipauper</name>
    <dbReference type="NCBI Taxonomy" id="425513"/>
    <lineage>
        <taxon>Bacteria</taxon>
        <taxon>Pseudomonadati</taxon>
        <taxon>Bacteroidota</taxon>
        <taxon>Sphingobacteriia</taxon>
        <taxon>Sphingobacteriales</taxon>
        <taxon>Sphingobacteriaceae</taxon>
        <taxon>Pedobacter</taxon>
    </lineage>
</organism>
<dbReference type="Gene3D" id="3.30.9.10">
    <property type="entry name" value="D-Amino Acid Oxidase, subunit A, domain 2"/>
    <property type="match status" value="1"/>
</dbReference>
<dbReference type="Pfam" id="PF01266">
    <property type="entry name" value="DAO"/>
    <property type="match status" value="1"/>
</dbReference>
<accession>A0A4R6T0M9</accession>
<evidence type="ECO:0000259" key="6">
    <source>
        <dbReference type="PROSITE" id="PS51296"/>
    </source>
</evidence>
<comment type="caution">
    <text evidence="7">The sequence shown here is derived from an EMBL/GenBank/DDBJ whole genome shotgun (WGS) entry which is preliminary data.</text>
</comment>
<feature type="domain" description="Rieske" evidence="6">
    <location>
        <begin position="428"/>
        <end position="517"/>
    </location>
</feature>
<keyword evidence="4" id="KW-0411">Iron-sulfur</keyword>
<keyword evidence="8" id="KW-1185">Reference proteome</keyword>
<reference evidence="7 8" key="1">
    <citation type="submission" date="2019-03" db="EMBL/GenBank/DDBJ databases">
        <title>Genomic Encyclopedia of Archaeal and Bacterial Type Strains, Phase II (KMG-II): from individual species to whole genera.</title>
        <authorList>
            <person name="Goeker M."/>
        </authorList>
    </citation>
    <scope>NUCLEOTIDE SEQUENCE [LARGE SCALE GENOMIC DNA]</scope>
    <source>
        <strain evidence="7 8">DSM 19035</strain>
    </source>
</reference>
<proteinExistence type="predicted"/>
<evidence type="ECO:0000256" key="4">
    <source>
        <dbReference type="ARBA" id="ARBA00023014"/>
    </source>
</evidence>
<protein>
    <submittedName>
        <fullName evidence="7">Glycine/D-amino acid oxidase-like deaminating enzyme</fullName>
    </submittedName>
</protein>
<dbReference type="Gene3D" id="2.102.10.10">
    <property type="entry name" value="Rieske [2Fe-2S] iron-sulphur domain"/>
    <property type="match status" value="1"/>
</dbReference>
<evidence type="ECO:0000256" key="1">
    <source>
        <dbReference type="ARBA" id="ARBA00022714"/>
    </source>
</evidence>
<dbReference type="SUPFAM" id="SSF51905">
    <property type="entry name" value="FAD/NAD(P)-binding domain"/>
    <property type="match status" value="1"/>
</dbReference>
<dbReference type="InterPro" id="IPR036188">
    <property type="entry name" value="FAD/NAD-bd_sf"/>
</dbReference>
<keyword evidence="2" id="KW-0479">Metal-binding</keyword>
<evidence type="ECO:0000313" key="8">
    <source>
        <dbReference type="Proteomes" id="UP000295620"/>
    </source>
</evidence>
<dbReference type="AlphaFoldDB" id="A0A4R6T0M9"/>
<sequence length="517" mass="57012">MNNDKKNTSERDSSTISVWQEGLERPAANPGQPADQTIYDVLIVGAGLTGITTALMLQHAGKQCILIEGNTIGYGTTGGTSAHLNTFFDATYPEIDQDFGTDASRLVAEGGKEAFSLISAFVNKYNIDCDLEYKDAYLFSENEKESKQLADILKASKNAGIAVDEANENGVPISFDQAILFKDQGQFHPLKYGYALVEAFKSAGGKVLENTFIDKATYEDDVHTVWSGDTLLKGKNLIYATHIPPGINILSLRCAPYRSYVLGIKLKDEAYPDALSYDMQEPYHYFRSHVIEGQRYLILGGEDHKTGHDDPEMAFNNLEAYARKHFKVDAVTYKWSAQYYVPADGLPYIGIHPQGNEHTFIATGFNGNGMMFGTLSAKIICDLILGNESKYAKLFSPSRIKPIAGFMDFVKENADVAYHFVADRFSAKEIESLTEIKAGEGQIIEYKDQKLAVYKDSSGKISALDPVCTHAGCIVKFNTSEKSWDCPCHGGRFSIDGKVLNGPPTQDLKAYDLTTLK</sequence>
<dbReference type="SUPFAM" id="SSF50022">
    <property type="entry name" value="ISP domain"/>
    <property type="match status" value="1"/>
</dbReference>
<dbReference type="PROSITE" id="PS51296">
    <property type="entry name" value="RIESKE"/>
    <property type="match status" value="1"/>
</dbReference>